<gene>
    <name evidence="3" type="ORF">AB0I59_01465</name>
</gene>
<dbReference type="InterPro" id="IPR011042">
    <property type="entry name" value="6-blade_b-propeller_TolB-like"/>
</dbReference>
<dbReference type="SUPFAM" id="SSF82171">
    <property type="entry name" value="DPP6 N-terminal domain-like"/>
    <property type="match status" value="1"/>
</dbReference>
<feature type="compositionally biased region" description="Polar residues" evidence="1">
    <location>
        <begin position="239"/>
        <end position="252"/>
    </location>
</feature>
<protein>
    <recommendedName>
        <fullName evidence="5">RNA polymerase sigma factor 70 region 4 type 2 domain-containing protein</fullName>
    </recommendedName>
</protein>
<reference evidence="3 4" key="1">
    <citation type="submission" date="2024-06" db="EMBL/GenBank/DDBJ databases">
        <title>The Natural Products Discovery Center: Release of the First 8490 Sequenced Strains for Exploring Actinobacteria Biosynthetic Diversity.</title>
        <authorList>
            <person name="Kalkreuter E."/>
            <person name="Kautsar S.A."/>
            <person name="Yang D."/>
            <person name="Bader C.D."/>
            <person name="Teijaro C.N."/>
            <person name="Fluegel L."/>
            <person name="Davis C.M."/>
            <person name="Simpson J.R."/>
            <person name="Lauterbach L."/>
            <person name="Steele A.D."/>
            <person name="Gui C."/>
            <person name="Meng S."/>
            <person name="Li G."/>
            <person name="Viehrig K."/>
            <person name="Ye F."/>
            <person name="Su P."/>
            <person name="Kiefer A.F."/>
            <person name="Nichols A."/>
            <person name="Cepeda A.J."/>
            <person name="Yan W."/>
            <person name="Fan B."/>
            <person name="Jiang Y."/>
            <person name="Adhikari A."/>
            <person name="Zheng C.-J."/>
            <person name="Schuster L."/>
            <person name="Cowan T.M."/>
            <person name="Smanski M.J."/>
            <person name="Chevrette M.G."/>
            <person name="De Carvalho L.P.S."/>
            <person name="Shen B."/>
        </authorList>
    </citation>
    <scope>NUCLEOTIDE SEQUENCE [LARGE SCALE GENOMIC DNA]</scope>
    <source>
        <strain evidence="3 4">NPDC050100</strain>
    </source>
</reference>
<feature type="region of interest" description="Disordered" evidence="1">
    <location>
        <begin position="111"/>
        <end position="146"/>
    </location>
</feature>
<proteinExistence type="predicted"/>
<dbReference type="RefSeq" id="WP_358128915.1">
    <property type="nucleotide sequence ID" value="NZ_JBFALK010000001.1"/>
</dbReference>
<evidence type="ECO:0000256" key="2">
    <source>
        <dbReference type="SAM" id="Phobius"/>
    </source>
</evidence>
<organism evidence="3 4">
    <name type="scientific">Microtetraspora glauca</name>
    <dbReference type="NCBI Taxonomy" id="1996"/>
    <lineage>
        <taxon>Bacteria</taxon>
        <taxon>Bacillati</taxon>
        <taxon>Actinomycetota</taxon>
        <taxon>Actinomycetes</taxon>
        <taxon>Streptosporangiales</taxon>
        <taxon>Streptosporangiaceae</taxon>
        <taxon>Microtetraspora</taxon>
    </lineage>
</organism>
<dbReference type="EMBL" id="JBFALK010000001">
    <property type="protein sequence ID" value="MEV0967274.1"/>
    <property type="molecule type" value="Genomic_DNA"/>
</dbReference>
<accession>A0ABV3G6T5</accession>
<keyword evidence="4" id="KW-1185">Reference proteome</keyword>
<dbReference type="Gene3D" id="2.120.10.30">
    <property type="entry name" value="TolB, C-terminal domain"/>
    <property type="match status" value="1"/>
</dbReference>
<evidence type="ECO:0000313" key="4">
    <source>
        <dbReference type="Proteomes" id="UP001551675"/>
    </source>
</evidence>
<name>A0ABV3G6T5_MICGL</name>
<dbReference type="Proteomes" id="UP001551675">
    <property type="component" value="Unassembled WGS sequence"/>
</dbReference>
<dbReference type="InterPro" id="IPR036388">
    <property type="entry name" value="WH-like_DNA-bd_sf"/>
</dbReference>
<feature type="compositionally biased region" description="Pro residues" evidence="1">
    <location>
        <begin position="228"/>
        <end position="237"/>
    </location>
</feature>
<feature type="region of interest" description="Disordered" evidence="1">
    <location>
        <begin position="221"/>
        <end position="253"/>
    </location>
</feature>
<comment type="caution">
    <text evidence="3">The sequence shown here is derived from an EMBL/GenBank/DDBJ whole genome shotgun (WGS) entry which is preliminary data.</text>
</comment>
<evidence type="ECO:0000313" key="3">
    <source>
        <dbReference type="EMBL" id="MEV0967274.1"/>
    </source>
</evidence>
<sequence>MSGDRGTSGDPGVSAGHGVRGGPGDKSAQGRRHKNDMGRLTGFEAFVADQAQPLARTALLLTGDPHAARTFVIGTLTRIAARWPTLRWARPADTARQGLFTYFLARPADARAGDTRAGDTRATGRKGRAGAARGELRPSTVPATERSSLQEALAALSTLQRALIVARFHEGMPEPQAAGLCRTAAVTARAEIELALAELRHRVPGLAAPVSGAARASADLAAPTSAAAPPPWTPPGPETDTSSLPSATSWASPTPEPEIIAFAKEPAWAPVPPSAVPWGGSTAGASGVSGPVRADPMEEALRRGLDAIASEMPPVRVVDEVVDTARRRRASRVSLIASVCVTLAAVMIVPIVFGMTVFVGAIRDSADRGVPDGPADDPYGIHEDGPADGPAQESGGPLPSVVDAPIRYAYLDSCTPGQASGNDCVEWRVVTAKGQEYEIVDVGVEDSSRANELLAVSGDGNQIAYYSSSASDFVIVDRRHSVPEATELVPYGQTPTNHTSLAISPTGRWLAAGLGTRKAIGRPRVHDATTKRTWTLPLRMRVLAVSDGGTVLGTTVTRVNDTRITELVRMRPNGRVLSRVSLRDPMYGLRLPVAGMPLSPDGRGLALIDLSDHPGKDSPLWLSTVDPGTGRVRTSCAPRLSEDAEVLSVRGWASAREVIVDARTASDGGSGGGGAVPSVHAVDVRSCAARDIVLDERSRVPPVWTPGVLG</sequence>
<keyword evidence="2" id="KW-0812">Transmembrane</keyword>
<keyword evidence="2" id="KW-1133">Transmembrane helix</keyword>
<feature type="transmembrane region" description="Helical" evidence="2">
    <location>
        <begin position="335"/>
        <end position="362"/>
    </location>
</feature>
<feature type="region of interest" description="Disordered" evidence="1">
    <location>
        <begin position="369"/>
        <end position="398"/>
    </location>
</feature>
<evidence type="ECO:0000256" key="1">
    <source>
        <dbReference type="SAM" id="MobiDB-lite"/>
    </source>
</evidence>
<feature type="region of interest" description="Disordered" evidence="1">
    <location>
        <begin position="1"/>
        <end position="34"/>
    </location>
</feature>
<keyword evidence="2" id="KW-0472">Membrane</keyword>
<evidence type="ECO:0008006" key="5">
    <source>
        <dbReference type="Google" id="ProtNLM"/>
    </source>
</evidence>
<dbReference type="Gene3D" id="1.10.10.10">
    <property type="entry name" value="Winged helix-like DNA-binding domain superfamily/Winged helix DNA-binding domain"/>
    <property type="match status" value="1"/>
</dbReference>